<feature type="transmembrane region" description="Helical" evidence="1">
    <location>
        <begin position="128"/>
        <end position="148"/>
    </location>
</feature>
<protein>
    <submittedName>
        <fullName evidence="2">Uncharacterized protein</fullName>
    </submittedName>
</protein>
<evidence type="ECO:0000313" key="2">
    <source>
        <dbReference type="EMBL" id="GBP06807.1"/>
    </source>
</evidence>
<dbReference type="AlphaFoldDB" id="A0A4C1SZY4"/>
<organism evidence="2 3">
    <name type="scientific">Eumeta variegata</name>
    <name type="common">Bagworm moth</name>
    <name type="synonym">Eumeta japonica</name>
    <dbReference type="NCBI Taxonomy" id="151549"/>
    <lineage>
        <taxon>Eukaryota</taxon>
        <taxon>Metazoa</taxon>
        <taxon>Ecdysozoa</taxon>
        <taxon>Arthropoda</taxon>
        <taxon>Hexapoda</taxon>
        <taxon>Insecta</taxon>
        <taxon>Pterygota</taxon>
        <taxon>Neoptera</taxon>
        <taxon>Endopterygota</taxon>
        <taxon>Lepidoptera</taxon>
        <taxon>Glossata</taxon>
        <taxon>Ditrysia</taxon>
        <taxon>Tineoidea</taxon>
        <taxon>Psychidae</taxon>
        <taxon>Oiketicinae</taxon>
        <taxon>Eumeta</taxon>
    </lineage>
</organism>
<evidence type="ECO:0000313" key="3">
    <source>
        <dbReference type="Proteomes" id="UP000299102"/>
    </source>
</evidence>
<name>A0A4C1SZY4_EUMVA</name>
<sequence length="153" mass="15786">MLGTQVMSGPVEPQSTTTVLLEPHGSGVTGPGTGTYDPSVYAGYLTPEAFQQYLQQFTGAFGPYGYPGYGSTPVYPGPYAGQSGYDGFLVPTTGSTSLSASGTVSSNSGNSFITALTNLIPTLMDSTIFRVVITVIGAILMLLFGGAINNSYL</sequence>
<keyword evidence="3" id="KW-1185">Reference proteome</keyword>
<comment type="caution">
    <text evidence="2">The sequence shown here is derived from an EMBL/GenBank/DDBJ whole genome shotgun (WGS) entry which is preliminary data.</text>
</comment>
<keyword evidence="1" id="KW-0812">Transmembrane</keyword>
<proteinExistence type="predicted"/>
<accession>A0A4C1SZY4</accession>
<keyword evidence="1" id="KW-1133">Transmembrane helix</keyword>
<dbReference type="EMBL" id="BGZK01004090">
    <property type="protein sequence ID" value="GBP06807.1"/>
    <property type="molecule type" value="Genomic_DNA"/>
</dbReference>
<evidence type="ECO:0000256" key="1">
    <source>
        <dbReference type="SAM" id="Phobius"/>
    </source>
</evidence>
<gene>
    <name evidence="2" type="ORF">EVAR_72938_1</name>
</gene>
<keyword evidence="1" id="KW-0472">Membrane</keyword>
<reference evidence="2 3" key="1">
    <citation type="journal article" date="2019" name="Commun. Biol.">
        <title>The bagworm genome reveals a unique fibroin gene that provides high tensile strength.</title>
        <authorList>
            <person name="Kono N."/>
            <person name="Nakamura H."/>
            <person name="Ohtoshi R."/>
            <person name="Tomita M."/>
            <person name="Numata K."/>
            <person name="Arakawa K."/>
        </authorList>
    </citation>
    <scope>NUCLEOTIDE SEQUENCE [LARGE SCALE GENOMIC DNA]</scope>
</reference>
<dbReference type="STRING" id="151549.A0A4C1SZY4"/>
<dbReference type="Proteomes" id="UP000299102">
    <property type="component" value="Unassembled WGS sequence"/>
</dbReference>
<dbReference type="OrthoDB" id="6618165at2759"/>